<dbReference type="GO" id="GO:0000014">
    <property type="term" value="F:single-stranded DNA endodeoxyribonuclease activity"/>
    <property type="evidence" value="ECO:0007669"/>
    <property type="project" value="TreeGrafter"/>
</dbReference>
<evidence type="ECO:0000313" key="1">
    <source>
        <dbReference type="EMBL" id="GFY36584.1"/>
    </source>
</evidence>
<dbReference type="GO" id="GO:0015074">
    <property type="term" value="P:DNA integration"/>
    <property type="evidence" value="ECO:0007669"/>
    <property type="project" value="TreeGrafter"/>
</dbReference>
<dbReference type="Gene3D" id="3.30.420.10">
    <property type="entry name" value="Ribonuclease H-like superfamily/Ribonuclease H"/>
    <property type="match status" value="1"/>
</dbReference>
<dbReference type="GO" id="GO:0000729">
    <property type="term" value="P:DNA double-strand break processing"/>
    <property type="evidence" value="ECO:0007669"/>
    <property type="project" value="TreeGrafter"/>
</dbReference>
<proteinExistence type="predicted"/>
<dbReference type="PANTHER" id="PTHR46060:SF2">
    <property type="entry name" value="HISTONE-LYSINE N-METHYLTRANSFERASE SETMAR"/>
    <property type="match status" value="1"/>
</dbReference>
<sequence length="224" mass="25245">MFENLFDFLCRLYAEKEILRHLHPAAEERVFKQSKTRGNVTGLIGISLSISALESLFIESDKSTASSTSAAQLMGLGNSLNLPYPISIESRLEDSGVTHGGYACVDQRTKFACWTDAPRTGRSVVENVDKITEITEVDQHVSSRSIAHELNIDHKAVLNHLRKVGLKKKLDVWMPHQLTPKNMMVRISICEALGKRNEIDPFLKWMVTGDEKGFTYDNIVRKRS</sequence>
<dbReference type="InterPro" id="IPR052709">
    <property type="entry name" value="Transposase-MT_Hybrid"/>
</dbReference>
<dbReference type="GO" id="GO:0006303">
    <property type="term" value="P:double-strand break repair via nonhomologous end joining"/>
    <property type="evidence" value="ECO:0007669"/>
    <property type="project" value="TreeGrafter"/>
</dbReference>
<organism evidence="1 2">
    <name type="scientific">Trichonephila clavipes</name>
    <name type="common">Golden silk orbweaver</name>
    <name type="synonym">Nephila clavipes</name>
    <dbReference type="NCBI Taxonomy" id="2585209"/>
    <lineage>
        <taxon>Eukaryota</taxon>
        <taxon>Metazoa</taxon>
        <taxon>Ecdysozoa</taxon>
        <taxon>Arthropoda</taxon>
        <taxon>Chelicerata</taxon>
        <taxon>Arachnida</taxon>
        <taxon>Araneae</taxon>
        <taxon>Araneomorphae</taxon>
        <taxon>Entelegynae</taxon>
        <taxon>Araneoidea</taxon>
        <taxon>Nephilidae</taxon>
        <taxon>Trichonephila</taxon>
    </lineage>
</organism>
<dbReference type="GO" id="GO:0000793">
    <property type="term" value="C:condensed chromosome"/>
    <property type="evidence" value="ECO:0007669"/>
    <property type="project" value="TreeGrafter"/>
</dbReference>
<dbReference type="InterPro" id="IPR036397">
    <property type="entry name" value="RNaseH_sf"/>
</dbReference>
<comment type="caution">
    <text evidence="1">The sequence shown here is derived from an EMBL/GenBank/DDBJ whole genome shotgun (WGS) entry which is preliminary data.</text>
</comment>
<keyword evidence="2" id="KW-1185">Reference proteome</keyword>
<dbReference type="EMBL" id="BMAU01021437">
    <property type="protein sequence ID" value="GFY36584.1"/>
    <property type="molecule type" value="Genomic_DNA"/>
</dbReference>
<dbReference type="GO" id="GO:0003690">
    <property type="term" value="F:double-stranded DNA binding"/>
    <property type="evidence" value="ECO:0007669"/>
    <property type="project" value="TreeGrafter"/>
</dbReference>
<dbReference type="GO" id="GO:0046975">
    <property type="term" value="F:histone H3K36 methyltransferase activity"/>
    <property type="evidence" value="ECO:0007669"/>
    <property type="project" value="TreeGrafter"/>
</dbReference>
<dbReference type="PANTHER" id="PTHR46060">
    <property type="entry name" value="MARINER MOS1 TRANSPOSASE-LIKE PROTEIN"/>
    <property type="match status" value="1"/>
</dbReference>
<gene>
    <name evidence="1" type="primary">SETMAR</name>
    <name evidence="1" type="ORF">TNCV_27891</name>
</gene>
<accession>A0A8X6WLR0</accession>
<dbReference type="GO" id="GO:0005634">
    <property type="term" value="C:nucleus"/>
    <property type="evidence" value="ECO:0007669"/>
    <property type="project" value="TreeGrafter"/>
</dbReference>
<dbReference type="GO" id="GO:0042800">
    <property type="term" value="F:histone H3K4 methyltransferase activity"/>
    <property type="evidence" value="ECO:0007669"/>
    <property type="project" value="TreeGrafter"/>
</dbReference>
<evidence type="ECO:0000313" key="2">
    <source>
        <dbReference type="Proteomes" id="UP000887159"/>
    </source>
</evidence>
<dbReference type="AlphaFoldDB" id="A0A8X6WLR0"/>
<dbReference type="GO" id="GO:0031297">
    <property type="term" value="P:replication fork processing"/>
    <property type="evidence" value="ECO:0007669"/>
    <property type="project" value="TreeGrafter"/>
</dbReference>
<name>A0A8X6WLR0_TRICX</name>
<dbReference type="GO" id="GO:0044547">
    <property type="term" value="F:DNA topoisomerase binding"/>
    <property type="evidence" value="ECO:0007669"/>
    <property type="project" value="TreeGrafter"/>
</dbReference>
<dbReference type="GO" id="GO:0035861">
    <property type="term" value="C:site of double-strand break"/>
    <property type="evidence" value="ECO:0007669"/>
    <property type="project" value="TreeGrafter"/>
</dbReference>
<protein>
    <submittedName>
        <fullName evidence="1">Histone-lysine N-methyltransferase SETMAR</fullName>
    </submittedName>
</protein>
<dbReference type="Proteomes" id="UP000887159">
    <property type="component" value="Unassembled WGS sequence"/>
</dbReference>
<reference evidence="1" key="1">
    <citation type="submission" date="2020-08" db="EMBL/GenBank/DDBJ databases">
        <title>Multicomponent nature underlies the extraordinary mechanical properties of spider dragline silk.</title>
        <authorList>
            <person name="Kono N."/>
            <person name="Nakamura H."/>
            <person name="Mori M."/>
            <person name="Yoshida Y."/>
            <person name="Ohtoshi R."/>
            <person name="Malay A.D."/>
            <person name="Moran D.A.P."/>
            <person name="Tomita M."/>
            <person name="Numata K."/>
            <person name="Arakawa K."/>
        </authorList>
    </citation>
    <scope>NUCLEOTIDE SEQUENCE</scope>
</reference>
<dbReference type="GO" id="GO:0003697">
    <property type="term" value="F:single-stranded DNA binding"/>
    <property type="evidence" value="ECO:0007669"/>
    <property type="project" value="TreeGrafter"/>
</dbReference>
<dbReference type="GO" id="GO:0044774">
    <property type="term" value="P:mitotic DNA integrity checkpoint signaling"/>
    <property type="evidence" value="ECO:0007669"/>
    <property type="project" value="TreeGrafter"/>
</dbReference>